<accession>A0ACC2HU55</accession>
<keyword evidence="2" id="KW-1185">Reference proteome</keyword>
<dbReference type="Proteomes" id="UP001153331">
    <property type="component" value="Unassembled WGS sequence"/>
</dbReference>
<dbReference type="EMBL" id="JAPHNI010001122">
    <property type="protein sequence ID" value="KAJ8106602.1"/>
    <property type="molecule type" value="Genomic_DNA"/>
</dbReference>
<name>A0ACC2HU55_9PLEO</name>
<reference evidence="1" key="1">
    <citation type="submission" date="2022-11" db="EMBL/GenBank/DDBJ databases">
        <title>Genome Sequence of Boeremia exigua.</title>
        <authorList>
            <person name="Buettner E."/>
        </authorList>
    </citation>
    <scope>NUCLEOTIDE SEQUENCE</scope>
    <source>
        <strain evidence="1">CU02</strain>
    </source>
</reference>
<sequence>MLLINATTRRLEQFSNERTLPPYAILSHTWGDAEVTQQQYLSALASFQSHKTLTQGSPCFVKIDKSCLQACADGLAYVWIDACCIDRTSSAELSEAINCMYRWYQLARVCYVFLEDVEMPASGVCVRDPLLGPEDSLQEQLAHARWFTRGWTLQELLAPRHNHFYDKNWQCLGTKETLQPVLASITGIDAAYLAGEDLREASVAKRMSWAARRVTTKVEDVAYCLIGIFDVNMPLLYGEGKKAFVRLQEEIFRETDDLSLFAWQPKGVIVSTPPQDLDTVSPKDGISIFAQHPSEFASTADLSPYASTGESNVLSGGKGLKMELPLFNIKGSQPGGLRVAALCCESSSRRTVCPGLIVQELTPGHYMRHPWAGLVQLASCEVEEGDARRMFIRKTMSLVVPKRACSQVLYEREMAVTWY</sequence>
<comment type="caution">
    <text evidence="1">The sequence shown here is derived from an EMBL/GenBank/DDBJ whole genome shotgun (WGS) entry which is preliminary data.</text>
</comment>
<gene>
    <name evidence="1" type="ORF">OPT61_g9427</name>
</gene>
<organism evidence="1 2">
    <name type="scientific">Boeremia exigua</name>
    <dbReference type="NCBI Taxonomy" id="749465"/>
    <lineage>
        <taxon>Eukaryota</taxon>
        <taxon>Fungi</taxon>
        <taxon>Dikarya</taxon>
        <taxon>Ascomycota</taxon>
        <taxon>Pezizomycotina</taxon>
        <taxon>Dothideomycetes</taxon>
        <taxon>Pleosporomycetidae</taxon>
        <taxon>Pleosporales</taxon>
        <taxon>Pleosporineae</taxon>
        <taxon>Didymellaceae</taxon>
        <taxon>Boeremia</taxon>
    </lineage>
</organism>
<proteinExistence type="predicted"/>
<evidence type="ECO:0000313" key="1">
    <source>
        <dbReference type="EMBL" id="KAJ8106602.1"/>
    </source>
</evidence>
<protein>
    <submittedName>
        <fullName evidence="1">Uncharacterized protein</fullName>
    </submittedName>
</protein>
<evidence type="ECO:0000313" key="2">
    <source>
        <dbReference type="Proteomes" id="UP001153331"/>
    </source>
</evidence>